<dbReference type="NCBIfam" id="NF003465">
    <property type="entry name" value="PRK05089.1"/>
    <property type="match status" value="1"/>
</dbReference>
<sequence length="234" mass="26039">MVTQPRGPAFAQKGRLQKRASEQGLYLVAMVVGMIGLTYASVPLYRMFCQATGFGGTVKEGRSVEEKMRMREENRDEAVEAAAAERMITVSFNADVSDGMPWRFVPAQRSVKVHPGQSTLVFYTAHNLSDKAITGVSTYNVAPQQAGYYFNKIQCFCFEEQKLRPGEKIDMPVFFYIDPEFATDDRLKSINHLTLSYTFFNVDEEEVDLDGEVVLASSLIGRERASTAQTAAAG</sequence>
<keyword evidence="8" id="KW-1185">Reference proteome</keyword>
<evidence type="ECO:0000256" key="1">
    <source>
        <dbReference type="ARBA" id="ARBA00004007"/>
    </source>
</evidence>
<dbReference type="EMBL" id="JALJOT010000008">
    <property type="protein sequence ID" value="KAK9908153.1"/>
    <property type="molecule type" value="Genomic_DNA"/>
</dbReference>
<dbReference type="SUPFAM" id="SSF110111">
    <property type="entry name" value="Ctag/Cox11"/>
    <property type="match status" value="1"/>
</dbReference>
<dbReference type="InterPro" id="IPR007533">
    <property type="entry name" value="Cyt_c_oxidase_assmbl_CtaG"/>
</dbReference>
<dbReference type="PANTHER" id="PTHR21320:SF3">
    <property type="entry name" value="CYTOCHROME C OXIDASE ASSEMBLY PROTEIN COX11, MITOCHONDRIAL-RELATED"/>
    <property type="match status" value="1"/>
</dbReference>
<evidence type="ECO:0008006" key="9">
    <source>
        <dbReference type="Google" id="ProtNLM"/>
    </source>
</evidence>
<evidence type="ECO:0000256" key="3">
    <source>
        <dbReference type="ARBA" id="ARBA00022692"/>
    </source>
</evidence>
<evidence type="ECO:0000256" key="4">
    <source>
        <dbReference type="ARBA" id="ARBA00022989"/>
    </source>
</evidence>
<dbReference type="InterPro" id="IPR023471">
    <property type="entry name" value="CtaG/Cox11_dom_sf"/>
</dbReference>
<organism evidence="7 8">
    <name type="scientific">Coccomyxa subellipsoidea</name>
    <dbReference type="NCBI Taxonomy" id="248742"/>
    <lineage>
        <taxon>Eukaryota</taxon>
        <taxon>Viridiplantae</taxon>
        <taxon>Chlorophyta</taxon>
        <taxon>core chlorophytes</taxon>
        <taxon>Trebouxiophyceae</taxon>
        <taxon>Trebouxiophyceae incertae sedis</taxon>
        <taxon>Coccomyxaceae</taxon>
        <taxon>Coccomyxa</taxon>
    </lineage>
</organism>
<comment type="function">
    <text evidence="1">Exerts its effect at some terminal stage of cytochrome c oxidase synthesis, probably by being involved in the insertion of the copper B into subunit I.</text>
</comment>
<name>A0ABR2YMN7_9CHLO</name>
<evidence type="ECO:0000256" key="2">
    <source>
        <dbReference type="ARBA" id="ARBA00004243"/>
    </source>
</evidence>
<evidence type="ECO:0000313" key="8">
    <source>
        <dbReference type="Proteomes" id="UP001491310"/>
    </source>
</evidence>
<protein>
    <recommendedName>
        <fullName evidence="9">Cytochrome c oxidase assembly protein CtaG/Cox11</fullName>
    </recommendedName>
</protein>
<evidence type="ECO:0000313" key="7">
    <source>
        <dbReference type="EMBL" id="KAK9908153.1"/>
    </source>
</evidence>
<feature type="transmembrane region" description="Helical" evidence="6">
    <location>
        <begin position="25"/>
        <end position="45"/>
    </location>
</feature>
<dbReference type="Pfam" id="PF04442">
    <property type="entry name" value="CtaG_Cox11"/>
    <property type="match status" value="1"/>
</dbReference>
<keyword evidence="3 6" id="KW-0812">Transmembrane</keyword>
<proteinExistence type="inferred from homology"/>
<reference evidence="7 8" key="1">
    <citation type="journal article" date="2024" name="Nat. Commun.">
        <title>Phylogenomics reveals the evolutionary origins of lichenization in chlorophyte algae.</title>
        <authorList>
            <person name="Puginier C."/>
            <person name="Libourel C."/>
            <person name="Otte J."/>
            <person name="Skaloud P."/>
            <person name="Haon M."/>
            <person name="Grisel S."/>
            <person name="Petersen M."/>
            <person name="Berrin J.G."/>
            <person name="Delaux P.M."/>
            <person name="Dal Grande F."/>
            <person name="Keller J."/>
        </authorList>
    </citation>
    <scope>NUCLEOTIDE SEQUENCE [LARGE SCALE GENOMIC DNA]</scope>
    <source>
        <strain evidence="7 8">SAG 216-7</strain>
    </source>
</reference>
<keyword evidence="4 6" id="KW-1133">Transmembrane helix</keyword>
<dbReference type="Proteomes" id="UP001491310">
    <property type="component" value="Unassembled WGS sequence"/>
</dbReference>
<keyword evidence="5 6" id="KW-0472">Membrane</keyword>
<dbReference type="PANTHER" id="PTHR21320">
    <property type="entry name" value="CYTOCHROME C OXIDASE ASSEMBLY PROTEIN COX11-RELATED"/>
    <property type="match status" value="1"/>
</dbReference>
<evidence type="ECO:0000256" key="6">
    <source>
        <dbReference type="SAM" id="Phobius"/>
    </source>
</evidence>
<evidence type="ECO:0000256" key="5">
    <source>
        <dbReference type="ARBA" id="ARBA00023136"/>
    </source>
</evidence>
<comment type="subcellular location">
    <subcellularLocation>
        <location evidence="2">Mitochondrion inner membrane</location>
        <topology evidence="2">Single-pass membrane protein</topology>
        <orientation evidence="2">Intermembrane side</orientation>
    </subcellularLocation>
</comment>
<dbReference type="HAMAP" id="MF_00155">
    <property type="entry name" value="CtaG"/>
    <property type="match status" value="1"/>
</dbReference>
<comment type="caution">
    <text evidence="7">The sequence shown here is derived from an EMBL/GenBank/DDBJ whole genome shotgun (WGS) entry which is preliminary data.</text>
</comment>
<dbReference type="Gene3D" id="2.60.370.10">
    <property type="entry name" value="Ctag/Cox11"/>
    <property type="match status" value="1"/>
</dbReference>
<accession>A0ABR2YMN7</accession>
<gene>
    <name evidence="7" type="ORF">WJX75_003425</name>
</gene>